<dbReference type="GO" id="GO:0016562">
    <property type="term" value="P:protein import into peroxisome matrix, receptor recycling"/>
    <property type="evidence" value="ECO:0007669"/>
    <property type="project" value="UniProtKB-ARBA"/>
</dbReference>
<dbReference type="PANTHER" id="PTHR12888:SF0">
    <property type="entry name" value="PEROXISOME ASSEMBLY PROTEIN 12"/>
    <property type="match status" value="1"/>
</dbReference>
<dbReference type="EMBL" id="CP119907">
    <property type="protein sequence ID" value="WFD25028.1"/>
    <property type="molecule type" value="Genomic_DNA"/>
</dbReference>
<keyword evidence="10" id="KW-0653">Protein transport</keyword>
<keyword evidence="11" id="KW-1133">Transmembrane helix</keyword>
<evidence type="ECO:0000313" key="18">
    <source>
        <dbReference type="Proteomes" id="UP001214415"/>
    </source>
</evidence>
<proteinExistence type="inferred from homology"/>
<keyword evidence="5" id="KW-0813">Transport</keyword>
<protein>
    <recommendedName>
        <fullName evidence="4">Peroxisome assembly protein 12</fullName>
    </recommendedName>
    <alternativeName>
        <fullName evidence="14">Peroxin-12</fullName>
    </alternativeName>
</protein>
<evidence type="ECO:0000256" key="13">
    <source>
        <dbReference type="ARBA" id="ARBA00023140"/>
    </source>
</evidence>
<evidence type="ECO:0000256" key="7">
    <source>
        <dbReference type="ARBA" id="ARBA00022723"/>
    </source>
</evidence>
<dbReference type="GO" id="GO:0005778">
    <property type="term" value="C:peroxisomal membrane"/>
    <property type="evidence" value="ECO:0007669"/>
    <property type="project" value="UniProtKB-SubCell"/>
</dbReference>
<reference evidence="17" key="1">
    <citation type="submission" date="2023-03" db="EMBL/GenBank/DDBJ databases">
        <title>Mating type loci evolution in Malassezia.</title>
        <authorList>
            <person name="Coelho M.A."/>
        </authorList>
    </citation>
    <scope>NUCLEOTIDE SEQUENCE</scope>
    <source>
        <strain evidence="17">CBS 12830</strain>
    </source>
</reference>
<keyword evidence="18" id="KW-1185">Reference proteome</keyword>
<evidence type="ECO:0000256" key="11">
    <source>
        <dbReference type="ARBA" id="ARBA00022989"/>
    </source>
</evidence>
<evidence type="ECO:0000256" key="10">
    <source>
        <dbReference type="ARBA" id="ARBA00022927"/>
    </source>
</evidence>
<keyword evidence="9" id="KW-0862">Zinc</keyword>
<dbReference type="GO" id="GO:0008270">
    <property type="term" value="F:zinc ion binding"/>
    <property type="evidence" value="ECO:0007669"/>
    <property type="project" value="UniProtKB-KW"/>
</dbReference>
<evidence type="ECO:0000256" key="2">
    <source>
        <dbReference type="ARBA" id="ARBA00004906"/>
    </source>
</evidence>
<dbReference type="AlphaFoldDB" id="A0AAF0J1Z6"/>
<feature type="domain" description="Pex N-terminal" evidence="16">
    <location>
        <begin position="30"/>
        <end position="295"/>
    </location>
</feature>
<dbReference type="Proteomes" id="UP001214415">
    <property type="component" value="Chromosome 8"/>
</dbReference>
<evidence type="ECO:0000256" key="6">
    <source>
        <dbReference type="ARBA" id="ARBA00022692"/>
    </source>
</evidence>
<dbReference type="InterPro" id="IPR017375">
    <property type="entry name" value="PEX12"/>
</dbReference>
<evidence type="ECO:0000256" key="4">
    <source>
        <dbReference type="ARBA" id="ARBA00018980"/>
    </source>
</evidence>
<dbReference type="GO" id="GO:0004842">
    <property type="term" value="F:ubiquitin-protein transferase activity"/>
    <property type="evidence" value="ECO:0007669"/>
    <property type="project" value="TreeGrafter"/>
</dbReference>
<keyword evidence="6" id="KW-0812">Transmembrane</keyword>
<evidence type="ECO:0000259" key="16">
    <source>
        <dbReference type="Pfam" id="PF04757"/>
    </source>
</evidence>
<evidence type="ECO:0000256" key="1">
    <source>
        <dbReference type="ARBA" id="ARBA00004585"/>
    </source>
</evidence>
<keyword evidence="13" id="KW-0576">Peroxisome</keyword>
<sequence length="422" mass="48378">MDVLANIDPTSSNSAAADPFRPSFFELIAQEQLSQLLKPAIRYVLTVLAQRHPRYLLRIVNRFDEIYSLLMLAVERHYLRTWNASFTEHFYGLRRRRRPAVSTKRVDASVPPQKLQAARQLRQRDIYVSLAFLVGLPYVHAKLLEYWESVEGGVLTEEDDLFGDEPRGAQRTHSDMTAEQARRIKWEERFRFLYPYAQVGLQLWMLGYNIRYLFGRTPYWRPWLKYMRVDVRRAMGNEEPLQAGAATQRLPSFTSFPFLFTYLLMRKGTSKLLDALKYALPASIFFFKFLEWWYSPSNRRRRGGDGGTETTKRISPPAVLTPSPQGVLYQPPSTYQAPNVLAKAPVDLPVDDMFADATTPATLLHNACPLCGAAPIQNACVLTTGYAFCYTCANAYVDKWHRCPVTLAPLPAGIEHIRRVLV</sequence>
<gene>
    <name evidence="17" type="primary">PEX12</name>
    <name evidence="17" type="ORF">MEQU1_003738</name>
</gene>
<keyword evidence="17" id="KW-0436">Ligase</keyword>
<comment type="subunit">
    <text evidence="15">Component of the PEX2-PEX10-PEX12 retrotranslocation channel, composed of PEX2, PEX10 and PEX12.</text>
</comment>
<dbReference type="GO" id="GO:0016874">
    <property type="term" value="F:ligase activity"/>
    <property type="evidence" value="ECO:0007669"/>
    <property type="project" value="UniProtKB-KW"/>
</dbReference>
<evidence type="ECO:0000256" key="3">
    <source>
        <dbReference type="ARBA" id="ARBA00008704"/>
    </source>
</evidence>
<evidence type="ECO:0000256" key="14">
    <source>
        <dbReference type="ARBA" id="ARBA00029692"/>
    </source>
</evidence>
<evidence type="ECO:0000256" key="15">
    <source>
        <dbReference type="ARBA" id="ARBA00034505"/>
    </source>
</evidence>
<name>A0AAF0J1Z6_9BASI</name>
<evidence type="ECO:0000256" key="9">
    <source>
        <dbReference type="ARBA" id="ARBA00022833"/>
    </source>
</evidence>
<keyword evidence="8" id="KW-0863">Zinc-finger</keyword>
<dbReference type="Pfam" id="PF04757">
    <property type="entry name" value="Pex2_Pex12"/>
    <property type="match status" value="1"/>
</dbReference>
<comment type="subcellular location">
    <subcellularLocation>
        <location evidence="1">Peroxisome membrane</location>
        <topology evidence="1">Multi-pass membrane protein</topology>
    </subcellularLocation>
</comment>
<dbReference type="GO" id="GO:1990429">
    <property type="term" value="C:peroxisomal importomer complex"/>
    <property type="evidence" value="ECO:0007669"/>
    <property type="project" value="TreeGrafter"/>
</dbReference>
<dbReference type="PANTHER" id="PTHR12888">
    <property type="entry name" value="PEROXISOME ASSEMBLY PROTEIN 12 PEROXIN-12"/>
    <property type="match status" value="1"/>
</dbReference>
<evidence type="ECO:0000256" key="8">
    <source>
        <dbReference type="ARBA" id="ARBA00022771"/>
    </source>
</evidence>
<comment type="pathway">
    <text evidence="2">Protein modification; protein ubiquitination.</text>
</comment>
<dbReference type="PIRSF" id="PIRSF038074">
    <property type="entry name" value="Peroxisome_assembly_p12"/>
    <property type="match status" value="1"/>
</dbReference>
<dbReference type="SUPFAM" id="SSF57850">
    <property type="entry name" value="RING/U-box"/>
    <property type="match status" value="1"/>
</dbReference>
<organism evidence="17 18">
    <name type="scientific">Malassezia equina</name>
    <dbReference type="NCBI Taxonomy" id="1381935"/>
    <lineage>
        <taxon>Eukaryota</taxon>
        <taxon>Fungi</taxon>
        <taxon>Dikarya</taxon>
        <taxon>Basidiomycota</taxon>
        <taxon>Ustilaginomycotina</taxon>
        <taxon>Malasseziomycetes</taxon>
        <taxon>Malasseziales</taxon>
        <taxon>Malasseziaceae</taxon>
        <taxon>Malassezia</taxon>
    </lineage>
</organism>
<keyword evidence="7" id="KW-0479">Metal-binding</keyword>
<dbReference type="GO" id="GO:0006513">
    <property type="term" value="P:protein monoubiquitination"/>
    <property type="evidence" value="ECO:0007669"/>
    <property type="project" value="TreeGrafter"/>
</dbReference>
<evidence type="ECO:0000313" key="17">
    <source>
        <dbReference type="EMBL" id="WFD25028.1"/>
    </source>
</evidence>
<evidence type="ECO:0000256" key="5">
    <source>
        <dbReference type="ARBA" id="ARBA00022448"/>
    </source>
</evidence>
<keyword evidence="12" id="KW-0472">Membrane</keyword>
<evidence type="ECO:0000256" key="12">
    <source>
        <dbReference type="ARBA" id="ARBA00023136"/>
    </source>
</evidence>
<dbReference type="InterPro" id="IPR006845">
    <property type="entry name" value="Pex_N"/>
</dbReference>
<accession>A0AAF0J1Z6</accession>
<comment type="similarity">
    <text evidence="3">Belongs to the pex2/pex10/pex12 family.</text>
</comment>